<keyword evidence="1" id="KW-1133">Transmembrane helix</keyword>
<dbReference type="EMBL" id="LVJZ01000003">
    <property type="protein sequence ID" value="ODB98028.1"/>
    <property type="molecule type" value="Genomic_DNA"/>
</dbReference>
<feature type="transmembrane region" description="Helical" evidence="1">
    <location>
        <begin position="40"/>
        <end position="61"/>
    </location>
</feature>
<sequence length="248" mass="28443">MLKTRQQIISSNSKLLLVAVGLILILLGNGFDYTILKIDIDSLVVNLGALLLVVGTLQWIFDEGIRKEIVKEISETTLGTDRIYNNGIRDCLENSRKIDEENIWKATNTLVIGVHYSNRFFDDHADVIKHRITCSKQTHIFHINEDSEAANYLRESKSGRSDIGQKTKNLLELIKTEFDSSDLIKVFKHNRVLRYSFIKTDQTVWVRFFTNSQGFSMIPAIKVETGTPLFGFFEQDITRLLEQSNELK</sequence>
<evidence type="ECO:0000313" key="3">
    <source>
        <dbReference type="Proteomes" id="UP000094849"/>
    </source>
</evidence>
<keyword evidence="3" id="KW-1185">Reference proteome</keyword>
<comment type="caution">
    <text evidence="2">The sequence shown here is derived from an EMBL/GenBank/DDBJ whole genome shotgun (WGS) entry which is preliminary data.</text>
</comment>
<proteinExistence type="predicted"/>
<organism evidence="2 3">
    <name type="scientific">Candidatus Thiodiazotropha endoloripes</name>
    <dbReference type="NCBI Taxonomy" id="1818881"/>
    <lineage>
        <taxon>Bacteria</taxon>
        <taxon>Pseudomonadati</taxon>
        <taxon>Pseudomonadota</taxon>
        <taxon>Gammaproteobacteria</taxon>
        <taxon>Chromatiales</taxon>
        <taxon>Sedimenticolaceae</taxon>
        <taxon>Candidatus Thiodiazotropha</taxon>
    </lineage>
</organism>
<evidence type="ECO:0000313" key="2">
    <source>
        <dbReference type="EMBL" id="ODB98028.1"/>
    </source>
</evidence>
<reference evidence="2 3" key="1">
    <citation type="submission" date="2016-03" db="EMBL/GenBank/DDBJ databases">
        <title>Chemosynthetic sulphur-oxidizing symbionts of marine invertebrate animals are capable of nitrogen fixation.</title>
        <authorList>
            <person name="Petersen J.M."/>
            <person name="Kemper A."/>
            <person name="Gruber-Vodicka H."/>
            <person name="Cardini U."/>
            <person name="Geest Mvander."/>
            <person name="Kleiner M."/>
            <person name="Bulgheresi S."/>
            <person name="Fussmann M."/>
            <person name="Herbold C."/>
            <person name="Seah B.K.B."/>
            <person name="Antony C.Paul."/>
            <person name="Liu D."/>
            <person name="Belitz A."/>
            <person name="Weber M."/>
        </authorList>
    </citation>
    <scope>NUCLEOTIDE SEQUENCE [LARGE SCALE GENOMIC DNA]</scope>
    <source>
        <strain evidence="2">G_D</strain>
    </source>
</reference>
<keyword evidence="1" id="KW-0472">Membrane</keyword>
<accession>A0A1E2UTG1</accession>
<keyword evidence="1" id="KW-0812">Transmembrane</keyword>
<dbReference type="AlphaFoldDB" id="A0A1E2UTG1"/>
<evidence type="ECO:0000256" key="1">
    <source>
        <dbReference type="SAM" id="Phobius"/>
    </source>
</evidence>
<dbReference type="STRING" id="1818881.A3196_15440"/>
<protein>
    <submittedName>
        <fullName evidence="2">Uncharacterized protein</fullName>
    </submittedName>
</protein>
<dbReference type="Proteomes" id="UP000094849">
    <property type="component" value="Unassembled WGS sequence"/>
</dbReference>
<gene>
    <name evidence="2" type="ORF">A3196_15440</name>
</gene>
<dbReference type="RefSeq" id="WP_069024698.1">
    <property type="nucleotide sequence ID" value="NZ_LVJZ01000003.1"/>
</dbReference>
<name>A0A1E2UTG1_9GAMM</name>